<protein>
    <submittedName>
        <fullName evidence="2">Glyoxalase</fullName>
    </submittedName>
</protein>
<dbReference type="Gene3D" id="3.10.180.10">
    <property type="entry name" value="2,3-Dihydroxybiphenyl 1,2-Dioxygenase, domain 1"/>
    <property type="match status" value="1"/>
</dbReference>
<keyword evidence="3" id="KW-1185">Reference proteome</keyword>
<name>A0ABY4AXF3_9MICO</name>
<sequence length="117" mass="13072">MRVERVVPNLTVVELHQAVEEHRLVLGWRVLMDHGWIVTLGDDEGHQLSLMTRDASAPVNPEVSIFVDDVRVALARVEAAGHEIVHPLTEEPWGVTRFFYRASDGRVVNVGTHTGTT</sequence>
<gene>
    <name evidence="2" type="ORF">MTP13_08790</name>
</gene>
<accession>A0ABY4AXF3</accession>
<evidence type="ECO:0000259" key="1">
    <source>
        <dbReference type="Pfam" id="PF00903"/>
    </source>
</evidence>
<dbReference type="SUPFAM" id="SSF54593">
    <property type="entry name" value="Glyoxalase/Bleomycin resistance protein/Dihydroxybiphenyl dioxygenase"/>
    <property type="match status" value="1"/>
</dbReference>
<proteinExistence type="predicted"/>
<organism evidence="2 3">
    <name type="scientific">Agromyces soli</name>
    <dbReference type="NCBI Taxonomy" id="659012"/>
    <lineage>
        <taxon>Bacteria</taxon>
        <taxon>Bacillati</taxon>
        <taxon>Actinomycetota</taxon>
        <taxon>Actinomycetes</taxon>
        <taxon>Micrococcales</taxon>
        <taxon>Microbacteriaceae</taxon>
        <taxon>Agromyces</taxon>
    </lineage>
</organism>
<dbReference type="Pfam" id="PF00903">
    <property type="entry name" value="Glyoxalase"/>
    <property type="match status" value="1"/>
</dbReference>
<evidence type="ECO:0000313" key="2">
    <source>
        <dbReference type="EMBL" id="UOE27853.1"/>
    </source>
</evidence>
<dbReference type="InterPro" id="IPR004360">
    <property type="entry name" value="Glyas_Fos-R_dOase_dom"/>
</dbReference>
<dbReference type="Proteomes" id="UP000831304">
    <property type="component" value="Chromosome"/>
</dbReference>
<dbReference type="InterPro" id="IPR029068">
    <property type="entry name" value="Glyas_Bleomycin-R_OHBP_Dase"/>
</dbReference>
<dbReference type="RefSeq" id="WP_243570700.1">
    <property type="nucleotide sequence ID" value="NZ_BAAARD010000001.1"/>
</dbReference>
<dbReference type="EMBL" id="CP094533">
    <property type="protein sequence ID" value="UOE27853.1"/>
    <property type="molecule type" value="Genomic_DNA"/>
</dbReference>
<evidence type="ECO:0000313" key="3">
    <source>
        <dbReference type="Proteomes" id="UP000831304"/>
    </source>
</evidence>
<feature type="domain" description="Glyoxalase/fosfomycin resistance/dioxygenase" evidence="1">
    <location>
        <begin position="22"/>
        <end position="105"/>
    </location>
</feature>
<reference evidence="2 3" key="1">
    <citation type="submission" date="2022-03" db="EMBL/GenBank/DDBJ databases">
        <title>Agromyces sp. isolated from the gut of P. brevitarsis seulensis larvae.</title>
        <authorList>
            <person name="Won M."/>
            <person name="Kwon S.-W."/>
        </authorList>
    </citation>
    <scope>NUCLEOTIDE SEQUENCE [LARGE SCALE GENOMIC DNA]</scope>
    <source>
        <strain evidence="2 3">KACC 16215</strain>
    </source>
</reference>